<dbReference type="Proteomes" id="UP001217963">
    <property type="component" value="Chromosome III"/>
</dbReference>
<protein>
    <submittedName>
        <fullName evidence="1">Protein STN1</fullName>
    </submittedName>
</protein>
<dbReference type="EMBL" id="CP119064">
    <property type="protein sequence ID" value="WEL38265.1"/>
    <property type="molecule type" value="Genomic_DNA"/>
</dbReference>
<proteinExistence type="predicted"/>
<gene>
    <name evidence="1" type="ORF">PFJ87_03g01240</name>
</gene>
<name>A0ABY8CHC7_ENCHE</name>
<organism evidence="1 2">
    <name type="scientific">Encephalitozoon hellem</name>
    <name type="common">Microsporidian parasite</name>
    <dbReference type="NCBI Taxonomy" id="27973"/>
    <lineage>
        <taxon>Eukaryota</taxon>
        <taxon>Fungi</taxon>
        <taxon>Fungi incertae sedis</taxon>
        <taxon>Microsporidia</taxon>
        <taxon>Unikaryonidae</taxon>
        <taxon>Encephalitozoon</taxon>
    </lineage>
</organism>
<reference evidence="1 2" key="1">
    <citation type="submission" date="2023-02" db="EMBL/GenBank/DDBJ databases">
        <title>Encephalitozoon hellem ATCC 50451 complete genome.</title>
        <authorList>
            <person name="Mascarenhas dos Santos A.C."/>
            <person name="Julian A.T."/>
            <person name="Pombert J.-F."/>
        </authorList>
    </citation>
    <scope>NUCLEOTIDE SEQUENCE [LARGE SCALE GENOMIC DNA]</scope>
    <source>
        <strain evidence="1 2">ATCC 50451</strain>
    </source>
</reference>
<sequence length="123" mass="14317">MRSRTGLPLKILSVSLKRFRYISGAMFYGRKEVSHVEIAGVCIHKERNFARILDFCGEVLVEMEDQEIHLSSSYLLTCKIHIRNGVIGLRCKSARKIGIFEEMFFWAEAVNLRKTLQCNRNRH</sequence>
<accession>A0ABY8CHC7</accession>
<keyword evidence="2" id="KW-1185">Reference proteome</keyword>
<evidence type="ECO:0000313" key="1">
    <source>
        <dbReference type="EMBL" id="WEL38265.1"/>
    </source>
</evidence>
<evidence type="ECO:0000313" key="2">
    <source>
        <dbReference type="Proteomes" id="UP001217963"/>
    </source>
</evidence>